<reference evidence="2" key="1">
    <citation type="journal article" date="2022" name="Mol. Ecol. Resour.">
        <title>The genomes of chicory, endive, great burdock and yacon provide insights into Asteraceae palaeo-polyploidization history and plant inulin production.</title>
        <authorList>
            <person name="Fan W."/>
            <person name="Wang S."/>
            <person name="Wang H."/>
            <person name="Wang A."/>
            <person name="Jiang F."/>
            <person name="Liu H."/>
            <person name="Zhao H."/>
            <person name="Xu D."/>
            <person name="Zhang Y."/>
        </authorList>
    </citation>
    <scope>NUCLEOTIDE SEQUENCE [LARGE SCALE GENOMIC DNA]</scope>
    <source>
        <strain evidence="2">cv. Yunnan</strain>
    </source>
</reference>
<proteinExistence type="predicted"/>
<sequence>MDATLSLSATIYDDVAAQEAKEKTEKAVEKPREGAKGRVCVIGEGKRNDNAKVVAVKMASGEKIRITESYVNCKMTLGKENSVIELMPMSMSKYDVIVGMDWLNQFHAQIDCDQRTVRICRPNGEFMLIQCDSDKNVGPFVCVGSLHASGLLVGPGAEYP</sequence>
<evidence type="ECO:0000313" key="2">
    <source>
        <dbReference type="Proteomes" id="UP001056120"/>
    </source>
</evidence>
<organism evidence="1 2">
    <name type="scientific">Smallanthus sonchifolius</name>
    <dbReference type="NCBI Taxonomy" id="185202"/>
    <lineage>
        <taxon>Eukaryota</taxon>
        <taxon>Viridiplantae</taxon>
        <taxon>Streptophyta</taxon>
        <taxon>Embryophyta</taxon>
        <taxon>Tracheophyta</taxon>
        <taxon>Spermatophyta</taxon>
        <taxon>Magnoliopsida</taxon>
        <taxon>eudicotyledons</taxon>
        <taxon>Gunneridae</taxon>
        <taxon>Pentapetalae</taxon>
        <taxon>asterids</taxon>
        <taxon>campanulids</taxon>
        <taxon>Asterales</taxon>
        <taxon>Asteraceae</taxon>
        <taxon>Asteroideae</taxon>
        <taxon>Heliantheae alliance</taxon>
        <taxon>Millerieae</taxon>
        <taxon>Smallanthus</taxon>
    </lineage>
</organism>
<protein>
    <submittedName>
        <fullName evidence="1">Uncharacterized protein</fullName>
    </submittedName>
</protein>
<gene>
    <name evidence="1" type="ORF">L1987_45858</name>
</gene>
<dbReference type="EMBL" id="CM042032">
    <property type="protein sequence ID" value="KAI3776095.1"/>
    <property type="molecule type" value="Genomic_DNA"/>
</dbReference>
<name>A0ACB9FZ44_9ASTR</name>
<evidence type="ECO:0000313" key="1">
    <source>
        <dbReference type="EMBL" id="KAI3776095.1"/>
    </source>
</evidence>
<keyword evidence="2" id="KW-1185">Reference proteome</keyword>
<dbReference type="Proteomes" id="UP001056120">
    <property type="component" value="Linkage Group LG15"/>
</dbReference>
<accession>A0ACB9FZ44</accession>
<comment type="caution">
    <text evidence="1">The sequence shown here is derived from an EMBL/GenBank/DDBJ whole genome shotgun (WGS) entry which is preliminary data.</text>
</comment>
<reference evidence="1 2" key="2">
    <citation type="journal article" date="2022" name="Mol. Ecol. Resour.">
        <title>The genomes of chicory, endive, great burdock and yacon provide insights into Asteraceae paleo-polyploidization history and plant inulin production.</title>
        <authorList>
            <person name="Fan W."/>
            <person name="Wang S."/>
            <person name="Wang H."/>
            <person name="Wang A."/>
            <person name="Jiang F."/>
            <person name="Liu H."/>
            <person name="Zhao H."/>
            <person name="Xu D."/>
            <person name="Zhang Y."/>
        </authorList>
    </citation>
    <scope>NUCLEOTIDE SEQUENCE [LARGE SCALE GENOMIC DNA]</scope>
    <source>
        <strain evidence="2">cv. Yunnan</strain>
        <tissue evidence="1">Leaves</tissue>
    </source>
</reference>